<feature type="signal peptide" evidence="1">
    <location>
        <begin position="1"/>
        <end position="19"/>
    </location>
</feature>
<name>A0AAD8MVU7_9APIA</name>
<evidence type="ECO:0000313" key="3">
    <source>
        <dbReference type="Proteomes" id="UP001237642"/>
    </source>
</evidence>
<organism evidence="2 3">
    <name type="scientific">Heracleum sosnowskyi</name>
    <dbReference type="NCBI Taxonomy" id="360622"/>
    <lineage>
        <taxon>Eukaryota</taxon>
        <taxon>Viridiplantae</taxon>
        <taxon>Streptophyta</taxon>
        <taxon>Embryophyta</taxon>
        <taxon>Tracheophyta</taxon>
        <taxon>Spermatophyta</taxon>
        <taxon>Magnoliopsida</taxon>
        <taxon>eudicotyledons</taxon>
        <taxon>Gunneridae</taxon>
        <taxon>Pentapetalae</taxon>
        <taxon>asterids</taxon>
        <taxon>campanulids</taxon>
        <taxon>Apiales</taxon>
        <taxon>Apiaceae</taxon>
        <taxon>Apioideae</taxon>
        <taxon>apioid superclade</taxon>
        <taxon>Tordylieae</taxon>
        <taxon>Tordyliinae</taxon>
        <taxon>Heracleum</taxon>
    </lineage>
</organism>
<keyword evidence="3" id="KW-1185">Reference proteome</keyword>
<reference evidence="2" key="1">
    <citation type="submission" date="2023-02" db="EMBL/GenBank/DDBJ databases">
        <title>Genome of toxic invasive species Heracleum sosnowskyi carries increased number of genes despite the absence of recent whole-genome duplications.</title>
        <authorList>
            <person name="Schelkunov M."/>
            <person name="Shtratnikova V."/>
            <person name="Makarenko M."/>
            <person name="Klepikova A."/>
            <person name="Omelchenko D."/>
            <person name="Novikova G."/>
            <person name="Obukhova E."/>
            <person name="Bogdanov V."/>
            <person name="Penin A."/>
            <person name="Logacheva M."/>
        </authorList>
    </citation>
    <scope>NUCLEOTIDE SEQUENCE</scope>
    <source>
        <strain evidence="2">Hsosn_3</strain>
        <tissue evidence="2">Leaf</tissue>
    </source>
</reference>
<dbReference type="PANTHER" id="PTHR34796">
    <property type="entry name" value="EXPRESSED PROTEIN"/>
    <property type="match status" value="1"/>
</dbReference>
<feature type="chain" id="PRO_5042055735" evidence="1">
    <location>
        <begin position="20"/>
        <end position="254"/>
    </location>
</feature>
<dbReference type="Pfam" id="PF03745">
    <property type="entry name" value="DUF309"/>
    <property type="match status" value="1"/>
</dbReference>
<proteinExistence type="predicted"/>
<comment type="caution">
    <text evidence="2">The sequence shown here is derived from an EMBL/GenBank/DDBJ whole genome shotgun (WGS) entry which is preliminary data.</text>
</comment>
<dbReference type="PANTHER" id="PTHR34796:SF1">
    <property type="entry name" value="EXPRESSED PROTEIN"/>
    <property type="match status" value="1"/>
</dbReference>
<evidence type="ECO:0000313" key="2">
    <source>
        <dbReference type="EMBL" id="KAK1386747.1"/>
    </source>
</evidence>
<reference evidence="2" key="2">
    <citation type="submission" date="2023-05" db="EMBL/GenBank/DDBJ databases">
        <authorList>
            <person name="Schelkunov M.I."/>
        </authorList>
    </citation>
    <scope>NUCLEOTIDE SEQUENCE</scope>
    <source>
        <strain evidence="2">Hsosn_3</strain>
        <tissue evidence="2">Leaf</tissue>
    </source>
</reference>
<dbReference type="Gene3D" id="1.10.3450.10">
    <property type="entry name" value="TTHA0068-like"/>
    <property type="match status" value="1"/>
</dbReference>
<dbReference type="SUPFAM" id="SSF140663">
    <property type="entry name" value="TTHA0068-like"/>
    <property type="match status" value="1"/>
</dbReference>
<dbReference type="InterPro" id="IPR005500">
    <property type="entry name" value="DUF309"/>
</dbReference>
<gene>
    <name evidence="2" type="ORF">POM88_014925</name>
</gene>
<dbReference type="Proteomes" id="UP001237642">
    <property type="component" value="Unassembled WGS sequence"/>
</dbReference>
<sequence length="254" mass="29143">MSITRSPWLLSSPLPFLVASFSSSRITFTCCPPLRDLLSSLPSQYPGRQSHITASYRYSSYSEDEEDDALSCSFDEAVVLFNERDYYKCHDVLESLWNRSQDPTRTLVHGILQCAVGFHHLFNQNHKGAMMELGEGVCKLRKMNFKTGPFFEFEKEISAVLEFIYQTQLEFAACIEDYCLAMDQSEKSYKLLGGYGARQRMYSLDLETDYRVAYIVFCPEGVESYSAVAFADRPRIKLPNLHATQQQLIDLDYN</sequence>
<dbReference type="InterPro" id="IPR023203">
    <property type="entry name" value="TTHA0068_sf"/>
</dbReference>
<evidence type="ECO:0000256" key="1">
    <source>
        <dbReference type="SAM" id="SignalP"/>
    </source>
</evidence>
<dbReference type="AlphaFoldDB" id="A0AAD8MVU7"/>
<dbReference type="EMBL" id="JAUIZM010000004">
    <property type="protein sequence ID" value="KAK1386747.1"/>
    <property type="molecule type" value="Genomic_DNA"/>
</dbReference>
<keyword evidence="1" id="KW-0732">Signal</keyword>
<accession>A0AAD8MVU7</accession>
<protein>
    <submittedName>
        <fullName evidence="2">F-box family protein</fullName>
    </submittedName>
</protein>